<name>A0A6J8C439_MYTCO</name>
<gene>
    <name evidence="1" type="ORF">MCOR_26169</name>
</gene>
<accession>A0A6J8C439</accession>
<reference evidence="1 2" key="1">
    <citation type="submission" date="2020-06" db="EMBL/GenBank/DDBJ databases">
        <authorList>
            <person name="Li R."/>
            <person name="Bekaert M."/>
        </authorList>
    </citation>
    <scope>NUCLEOTIDE SEQUENCE [LARGE SCALE GENOMIC DNA]</scope>
    <source>
        <strain evidence="2">wild</strain>
    </source>
</reference>
<evidence type="ECO:0000313" key="2">
    <source>
        <dbReference type="Proteomes" id="UP000507470"/>
    </source>
</evidence>
<dbReference type="OrthoDB" id="7331812at2759"/>
<proteinExistence type="predicted"/>
<dbReference type="EMBL" id="CACVKT020004666">
    <property type="protein sequence ID" value="CAC5391135.1"/>
    <property type="molecule type" value="Genomic_DNA"/>
</dbReference>
<dbReference type="Proteomes" id="UP000507470">
    <property type="component" value="Unassembled WGS sequence"/>
</dbReference>
<keyword evidence="2" id="KW-1185">Reference proteome</keyword>
<organism evidence="1 2">
    <name type="scientific">Mytilus coruscus</name>
    <name type="common">Sea mussel</name>
    <dbReference type="NCBI Taxonomy" id="42192"/>
    <lineage>
        <taxon>Eukaryota</taxon>
        <taxon>Metazoa</taxon>
        <taxon>Spiralia</taxon>
        <taxon>Lophotrochozoa</taxon>
        <taxon>Mollusca</taxon>
        <taxon>Bivalvia</taxon>
        <taxon>Autobranchia</taxon>
        <taxon>Pteriomorphia</taxon>
        <taxon>Mytilida</taxon>
        <taxon>Mytiloidea</taxon>
        <taxon>Mytilidae</taxon>
        <taxon>Mytilinae</taxon>
        <taxon>Mytilus</taxon>
    </lineage>
</organism>
<sequence length="173" mass="20005">MGANPPYRDLHKCMSTVIPSLFSWTKQETESSAKRKIRAVSRENKRTKLDEYCSRNQEESFDCEVGFSEEVIHTAERIYDCPQPTAELMMSFTDGITQTPSMPMFSAEDFANDDTAIHFYTGLESYTIFLFVLTTLGPAAHCLRYIYFQIDSVSVENQFFYDFDEIEALYNQL</sequence>
<protein>
    <submittedName>
        <fullName evidence="1">Uncharacterized protein</fullName>
    </submittedName>
</protein>
<dbReference type="AlphaFoldDB" id="A0A6J8C439"/>
<evidence type="ECO:0000313" key="1">
    <source>
        <dbReference type="EMBL" id="CAC5391135.1"/>
    </source>
</evidence>